<proteinExistence type="predicted"/>
<keyword evidence="2" id="KW-1185">Reference proteome</keyword>
<sequence>MIKCNKCEQEKGQEEFYVREGGRVRLSCKPCLRKQKVMRVYNLTDDEYEGLYSDPRCHICGEQETQVVYGKVKELAVDHCHSEGFVRGLLCQSCNIGLGAFKDDADLLQSAIKYLKEGL</sequence>
<reference evidence="1 2" key="1">
    <citation type="journal article" date="2012" name="J. Virol.">
        <title>Complete Genome Sequence of Celeribacter Bacteriophage P12053L.</title>
        <authorList>
            <person name="Kang I."/>
            <person name="Jang H."/>
            <person name="Oh H.M."/>
            <person name="Cho J.C."/>
        </authorList>
    </citation>
    <scope>NUCLEOTIDE SEQUENCE [LARGE SCALE GENOMIC DNA]</scope>
</reference>
<dbReference type="SUPFAM" id="SSF54060">
    <property type="entry name" value="His-Me finger endonucleases"/>
    <property type="match status" value="1"/>
</dbReference>
<name>I6S6I7_9CAUD</name>
<protein>
    <submittedName>
        <fullName evidence="1">Putative endonuclease</fullName>
    </submittedName>
</protein>
<keyword evidence="1" id="KW-0255">Endonuclease</keyword>
<dbReference type="Pfam" id="PF02945">
    <property type="entry name" value="Endonuclease_7"/>
    <property type="match status" value="1"/>
</dbReference>
<dbReference type="Gene3D" id="3.40.1800.10">
    <property type="entry name" value="His-Me finger endonucleases"/>
    <property type="match status" value="1"/>
</dbReference>
<keyword evidence="1" id="KW-0540">Nuclease</keyword>
<dbReference type="GeneID" id="13405899"/>
<dbReference type="OrthoDB" id="27676at10239"/>
<organism evidence="1 2">
    <name type="scientific">Celeribacter phage P12053L</name>
    <dbReference type="NCBI Taxonomy" id="1197951"/>
    <lineage>
        <taxon>Viruses</taxon>
        <taxon>Duplodnaviria</taxon>
        <taxon>Heunggongvirae</taxon>
        <taxon>Uroviricota</taxon>
        <taxon>Caudoviricetes</taxon>
        <taxon>Zobellviridae</taxon>
        <taxon>Cobavirinae</taxon>
        <taxon>Siovirus</taxon>
        <taxon>Siovirus coreense</taxon>
    </lineage>
</organism>
<evidence type="ECO:0000313" key="2">
    <source>
        <dbReference type="Proteomes" id="UP000002825"/>
    </source>
</evidence>
<evidence type="ECO:0000313" key="1">
    <source>
        <dbReference type="EMBL" id="AFM54640.1"/>
    </source>
</evidence>
<dbReference type="RefSeq" id="YP_006560920.1">
    <property type="nucleotide sequence ID" value="NC_018280.1"/>
</dbReference>
<dbReference type="EMBL" id="JQ809650">
    <property type="protein sequence ID" value="AFM54640.1"/>
    <property type="molecule type" value="Genomic_DNA"/>
</dbReference>
<dbReference type="InterPro" id="IPR004211">
    <property type="entry name" value="Endonuclease_7"/>
</dbReference>
<dbReference type="Proteomes" id="UP000002825">
    <property type="component" value="Segment"/>
</dbReference>
<accession>I6S6I7</accession>
<dbReference type="InterPro" id="IPR044925">
    <property type="entry name" value="His-Me_finger_sf"/>
</dbReference>
<gene>
    <name evidence="1" type="ORF">P12053L_35</name>
</gene>
<dbReference type="GO" id="GO:0004519">
    <property type="term" value="F:endonuclease activity"/>
    <property type="evidence" value="ECO:0007669"/>
    <property type="project" value="UniProtKB-KW"/>
</dbReference>
<keyword evidence="1" id="KW-0378">Hydrolase</keyword>
<dbReference type="KEGG" id="vg:13405899"/>
<dbReference type="InterPro" id="IPR038563">
    <property type="entry name" value="Endonuclease_7_sf"/>
</dbReference>